<evidence type="ECO:0000313" key="2">
    <source>
        <dbReference type="Proteomes" id="UP000244334"/>
    </source>
</evidence>
<protein>
    <submittedName>
        <fullName evidence="1">Uncharacterized protein</fullName>
    </submittedName>
</protein>
<dbReference type="EMBL" id="LJAM02000142">
    <property type="protein sequence ID" value="RAP71462.1"/>
    <property type="molecule type" value="Genomic_DNA"/>
</dbReference>
<name>A0A328TPM8_9GAMM</name>
<reference evidence="1" key="1">
    <citation type="submission" date="2018-04" db="EMBL/GenBank/DDBJ databases">
        <title>Genomes of the Obligate Erwinia dacicola and Facultative Enterobacter sp. OLF Endosymbionts of the Olive Fruit fly, Bactrocera oleae.</title>
        <authorList>
            <person name="Estes A.M."/>
            <person name="Hearn D.J."/>
            <person name="Agarwal S."/>
            <person name="Pierson E.A."/>
            <person name="Dunning-Hotopp J.C."/>
        </authorList>
    </citation>
    <scope>NUCLEOTIDE SEQUENCE [LARGE SCALE GENOMIC DNA]</scope>
    <source>
        <strain evidence="1">Oroville</strain>
    </source>
</reference>
<organism evidence="1 2">
    <name type="scientific">Candidatus Erwinia dacicola</name>
    <dbReference type="NCBI Taxonomy" id="252393"/>
    <lineage>
        <taxon>Bacteria</taxon>
        <taxon>Pseudomonadati</taxon>
        <taxon>Pseudomonadota</taxon>
        <taxon>Gammaproteobacteria</taxon>
        <taxon>Enterobacterales</taxon>
        <taxon>Erwiniaceae</taxon>
        <taxon>Erwinia</taxon>
    </lineage>
</organism>
<dbReference type="OrthoDB" id="5188280at2"/>
<proteinExistence type="predicted"/>
<evidence type="ECO:0000313" key="1">
    <source>
        <dbReference type="EMBL" id="RAP71462.1"/>
    </source>
</evidence>
<dbReference type="AlphaFoldDB" id="A0A328TPM8"/>
<gene>
    <name evidence="1" type="ORF">ACZ87_01731</name>
</gene>
<dbReference type="Proteomes" id="UP000244334">
    <property type="component" value="Unassembled WGS sequence"/>
</dbReference>
<sequence>MSNSEKQVLSSEENSVHLARFYHHGAHAGNVRYEIEAWGMNSPARGVEIKRRLDEFISTLQVG</sequence>
<keyword evidence="2" id="KW-1185">Reference proteome</keyword>
<accession>A0A328TPM8</accession>
<comment type="caution">
    <text evidence="1">The sequence shown here is derived from an EMBL/GenBank/DDBJ whole genome shotgun (WGS) entry which is preliminary data.</text>
</comment>
<dbReference type="RefSeq" id="WP_148127551.1">
    <property type="nucleotide sequence ID" value="NZ_LJAM02000142.1"/>
</dbReference>